<feature type="transmembrane region" description="Helical" evidence="9">
    <location>
        <begin position="344"/>
        <end position="365"/>
    </location>
</feature>
<dbReference type="InterPro" id="IPR001320">
    <property type="entry name" value="Iontro_rcpt_C"/>
</dbReference>
<dbReference type="EMBL" id="OQ970321">
    <property type="protein sequence ID" value="WPO56521.1"/>
    <property type="molecule type" value="mRNA"/>
</dbReference>
<dbReference type="Pfam" id="PF00060">
    <property type="entry name" value="Lig_chan"/>
    <property type="match status" value="1"/>
</dbReference>
<feature type="domain" description="Ionotropic glutamate receptor C-terminal" evidence="10">
    <location>
        <begin position="91"/>
        <end position="211"/>
    </location>
</feature>
<sequence length="379" mass="42012">MVCAEDLNFRFNLKQVDLYGEERNGSFDGLAGMLQRRAIDVGITSMFMRGDRLRVLHFSSETVELRGAFLFRQPAQSSVSNVFLLPFSGGVWAASALVFAAAVLLLALCSRPPHLVAADPVLKLITPAEAFSFAVGAICQQGFHVNPSVMSVRMVMLFTLLASLFAFTSYSAKIVALLQTPSDAIQTIDDLTRSPMTLGVQETTYKRVYFAESEDPATQRLYRRKLLPLGERAYLSVVDGVERLRTGMFAFQVEESSGYDIISKTFTEREKCGLKQIQAFKLPMVAVPIRRHSGYRELFATRLRWQRETGVMERARRTWLAARPRCGSGGAGFLSVRLPDVLPAVQVLACGALLAAILLVAEIAVKRATDYAVRRNALR</sequence>
<evidence type="ECO:0000256" key="9">
    <source>
        <dbReference type="SAM" id="Phobius"/>
    </source>
</evidence>
<keyword evidence="5 9" id="KW-1133">Transmembrane helix</keyword>
<organism evidence="11">
    <name type="scientific">Leucinodes orbonalis</name>
    <dbReference type="NCBI Taxonomy" id="711050"/>
    <lineage>
        <taxon>Eukaryota</taxon>
        <taxon>Metazoa</taxon>
        <taxon>Ecdysozoa</taxon>
        <taxon>Arthropoda</taxon>
        <taxon>Hexapoda</taxon>
        <taxon>Insecta</taxon>
        <taxon>Pterygota</taxon>
        <taxon>Neoptera</taxon>
        <taxon>Endopterygota</taxon>
        <taxon>Lepidoptera</taxon>
        <taxon>Glossata</taxon>
        <taxon>Ditrysia</taxon>
        <taxon>Pyraloidea</taxon>
        <taxon>Crambidae</taxon>
        <taxon>Spilomelinae</taxon>
        <taxon>Leucinodes</taxon>
    </lineage>
</organism>
<dbReference type="AlphaFoldDB" id="A0AAU0QMV0"/>
<dbReference type="PANTHER" id="PTHR42643:SF33">
    <property type="entry name" value="GLUTAMATE RECEPTOR 2-LIKE PROTEIN"/>
    <property type="match status" value="1"/>
</dbReference>
<evidence type="ECO:0000256" key="8">
    <source>
        <dbReference type="ARBA" id="ARBA00023180"/>
    </source>
</evidence>
<accession>A0AAU0QMV0</accession>
<comment type="subcellular location">
    <subcellularLocation>
        <location evidence="1">Cell membrane</location>
        <topology evidence="1">Multi-pass membrane protein</topology>
    </subcellularLocation>
</comment>
<dbReference type="GO" id="GO:0015276">
    <property type="term" value="F:ligand-gated monoatomic ion channel activity"/>
    <property type="evidence" value="ECO:0007669"/>
    <property type="project" value="InterPro"/>
</dbReference>
<evidence type="ECO:0000256" key="1">
    <source>
        <dbReference type="ARBA" id="ARBA00004651"/>
    </source>
</evidence>
<keyword evidence="4 9" id="KW-0812">Transmembrane</keyword>
<proteinExistence type="evidence at transcript level"/>
<dbReference type="Gene3D" id="3.40.190.10">
    <property type="entry name" value="Periplasmic binding protein-like II"/>
    <property type="match status" value="1"/>
</dbReference>
<comment type="similarity">
    <text evidence="2">Belongs to the glutamate-gated ion channel (TC 1.A.10.1) family.</text>
</comment>
<evidence type="ECO:0000256" key="6">
    <source>
        <dbReference type="ARBA" id="ARBA00023136"/>
    </source>
</evidence>
<evidence type="ECO:0000256" key="2">
    <source>
        <dbReference type="ARBA" id="ARBA00008685"/>
    </source>
</evidence>
<feature type="transmembrane region" description="Helical" evidence="9">
    <location>
        <begin position="82"/>
        <end position="108"/>
    </location>
</feature>
<keyword evidence="6 9" id="KW-0472">Membrane</keyword>
<dbReference type="Gene3D" id="1.10.287.70">
    <property type="match status" value="1"/>
</dbReference>
<dbReference type="InterPro" id="IPR052192">
    <property type="entry name" value="Insect_Ionotropic_Sensory_Rcpt"/>
</dbReference>
<evidence type="ECO:0000256" key="3">
    <source>
        <dbReference type="ARBA" id="ARBA00022475"/>
    </source>
</evidence>
<evidence type="ECO:0000256" key="7">
    <source>
        <dbReference type="ARBA" id="ARBA00023170"/>
    </source>
</evidence>
<dbReference type="GO" id="GO:0005886">
    <property type="term" value="C:plasma membrane"/>
    <property type="evidence" value="ECO:0007669"/>
    <property type="project" value="UniProtKB-SubCell"/>
</dbReference>
<evidence type="ECO:0000259" key="10">
    <source>
        <dbReference type="Pfam" id="PF00060"/>
    </source>
</evidence>
<protein>
    <submittedName>
        <fullName evidence="11">Ionotropic receptor</fullName>
    </submittedName>
</protein>
<name>A0AAU0QMV0_9NEOP</name>
<evidence type="ECO:0000256" key="5">
    <source>
        <dbReference type="ARBA" id="ARBA00022989"/>
    </source>
</evidence>
<dbReference type="GO" id="GO:0050906">
    <property type="term" value="P:detection of stimulus involved in sensory perception"/>
    <property type="evidence" value="ECO:0007669"/>
    <property type="project" value="UniProtKB-ARBA"/>
</dbReference>
<keyword evidence="7 11" id="KW-0675">Receptor</keyword>
<keyword evidence="3" id="KW-1003">Cell membrane</keyword>
<reference evidence="11" key="1">
    <citation type="submission" date="2023-05" db="EMBL/GenBank/DDBJ databases">
        <authorList>
            <person name="Pathak J."/>
            <person name="Thiruvengadam V."/>
            <person name="Gracy G.R."/>
            <person name="M M."/>
        </authorList>
    </citation>
    <scope>NUCLEOTIDE SEQUENCE</scope>
    <source>
        <tissue evidence="11">Head and antenna</tissue>
    </source>
</reference>
<dbReference type="SUPFAM" id="SSF53850">
    <property type="entry name" value="Periplasmic binding protein-like II"/>
    <property type="match status" value="1"/>
</dbReference>
<dbReference type="PANTHER" id="PTHR42643">
    <property type="entry name" value="IONOTROPIC RECEPTOR 20A-RELATED"/>
    <property type="match status" value="1"/>
</dbReference>
<evidence type="ECO:0000313" key="11">
    <source>
        <dbReference type="EMBL" id="WPO56521.1"/>
    </source>
</evidence>
<keyword evidence="8" id="KW-0325">Glycoprotein</keyword>
<evidence type="ECO:0000256" key="4">
    <source>
        <dbReference type="ARBA" id="ARBA00022692"/>
    </source>
</evidence>